<evidence type="ECO:0000313" key="4">
    <source>
        <dbReference type="Proteomes" id="UP000257109"/>
    </source>
</evidence>
<feature type="domain" description="DUF7745" evidence="2">
    <location>
        <begin position="1"/>
        <end position="82"/>
    </location>
</feature>
<comment type="caution">
    <text evidence="3">The sequence shown here is derived from an EMBL/GenBank/DDBJ whole genome shotgun (WGS) entry which is preliminary data.</text>
</comment>
<protein>
    <recommendedName>
        <fullName evidence="2">DUF7745 domain-containing protein</fullName>
    </recommendedName>
</protein>
<reference evidence="3" key="1">
    <citation type="submission" date="2018-05" db="EMBL/GenBank/DDBJ databases">
        <title>Draft genome of Mucuna pruriens seed.</title>
        <authorList>
            <person name="Nnadi N.E."/>
            <person name="Vos R."/>
            <person name="Hasami M.H."/>
            <person name="Devisetty U.K."/>
            <person name="Aguiy J.C."/>
        </authorList>
    </citation>
    <scope>NUCLEOTIDE SEQUENCE [LARGE SCALE GENOMIC DNA]</scope>
    <source>
        <strain evidence="3">JCA_2017</strain>
    </source>
</reference>
<evidence type="ECO:0000313" key="3">
    <source>
        <dbReference type="EMBL" id="RDY07815.1"/>
    </source>
</evidence>
<keyword evidence="4" id="KW-1185">Reference proteome</keyword>
<evidence type="ECO:0000259" key="2">
    <source>
        <dbReference type="Pfam" id="PF24924"/>
    </source>
</evidence>
<dbReference type="EMBL" id="QJKJ01001395">
    <property type="protein sequence ID" value="RDY07815.1"/>
    <property type="molecule type" value="Genomic_DNA"/>
</dbReference>
<feature type="non-terminal residue" evidence="3">
    <location>
        <position position="1"/>
    </location>
</feature>
<accession>A0A371HYF0</accession>
<dbReference type="Pfam" id="PF24924">
    <property type="entry name" value="DUF7745"/>
    <property type="match status" value="1"/>
</dbReference>
<keyword evidence="1" id="KW-0175">Coiled coil</keyword>
<sequence>MRCFTFQDFQLAPTLEEYERLLELPVAKSPQYFYRGHYPSWVSIARLVRVVDYKAWLKCRIEQIGLPFRNLRQEAERMLASNIPKTDKAKEFKNTIRKMEEEQKALMRKLKEEERTLKRKLEEALAAQTFAQEEAG</sequence>
<dbReference type="AlphaFoldDB" id="A0A371HYF0"/>
<feature type="coiled-coil region" evidence="1">
    <location>
        <begin position="89"/>
        <end position="127"/>
    </location>
</feature>
<evidence type="ECO:0000256" key="1">
    <source>
        <dbReference type="SAM" id="Coils"/>
    </source>
</evidence>
<dbReference type="InterPro" id="IPR056647">
    <property type="entry name" value="DUF7745"/>
</dbReference>
<dbReference type="PANTHER" id="PTHR48154:SF1">
    <property type="entry name" value="PROTEIN, PUTATIVE-RELATED"/>
    <property type="match status" value="1"/>
</dbReference>
<dbReference type="PANTHER" id="PTHR48154">
    <property type="entry name" value="PROTEIN, PUTATIVE-RELATED"/>
    <property type="match status" value="1"/>
</dbReference>
<name>A0A371HYF0_MUCPR</name>
<organism evidence="3 4">
    <name type="scientific">Mucuna pruriens</name>
    <name type="common">Velvet bean</name>
    <name type="synonym">Dolichos pruriens</name>
    <dbReference type="NCBI Taxonomy" id="157652"/>
    <lineage>
        <taxon>Eukaryota</taxon>
        <taxon>Viridiplantae</taxon>
        <taxon>Streptophyta</taxon>
        <taxon>Embryophyta</taxon>
        <taxon>Tracheophyta</taxon>
        <taxon>Spermatophyta</taxon>
        <taxon>Magnoliopsida</taxon>
        <taxon>eudicotyledons</taxon>
        <taxon>Gunneridae</taxon>
        <taxon>Pentapetalae</taxon>
        <taxon>rosids</taxon>
        <taxon>fabids</taxon>
        <taxon>Fabales</taxon>
        <taxon>Fabaceae</taxon>
        <taxon>Papilionoideae</taxon>
        <taxon>50 kb inversion clade</taxon>
        <taxon>NPAAA clade</taxon>
        <taxon>indigoferoid/millettioid clade</taxon>
        <taxon>Phaseoleae</taxon>
        <taxon>Mucuna</taxon>
    </lineage>
</organism>
<gene>
    <name evidence="3" type="ORF">CR513_08023</name>
</gene>
<dbReference type="Proteomes" id="UP000257109">
    <property type="component" value="Unassembled WGS sequence"/>
</dbReference>
<proteinExistence type="predicted"/>